<dbReference type="PANTHER" id="PTHR33096:SF1">
    <property type="entry name" value="CXC1-LIKE CYSTEINE CLUSTER ASSOCIATED WITH KDZ TRANSPOSASES DOMAIN-CONTAINING PROTEIN"/>
    <property type="match status" value="1"/>
</dbReference>
<feature type="region of interest" description="Disordered" evidence="1">
    <location>
        <begin position="444"/>
        <end position="480"/>
    </location>
</feature>
<dbReference type="EMBL" id="SDEE01000226">
    <property type="protein sequence ID" value="RXW19018.1"/>
    <property type="molecule type" value="Genomic_DNA"/>
</dbReference>
<sequence length="875" mass="99257">MEEMQDRLLDFNGILSDDRLDEDDPTFGAVPAYKHIGSGKIVTFVHTNGIHHLPVYPCMCAGAIPTDLQYLAMGFYPATSTDIGTVFTISVLKHFHLFKVHAHLSTDAYMSILRRLTNYIFPDIAPDRKRELGRVWQQWNHITNLKRYGFGHSENLEKPGKAELALYCAVCPQVGVNLPPDWKSRGPLYQYYRYLVGDGNFVCNHIHINSSQEAPRLADGCGYMTPSVPYGEHLASTSETVEPPTCYEHRAVADKNKPKKGYDSTGLVAIACARHGCFAPAACVDMQKGERQKNMDYAFCQASETTNAEALPAVLFAYDINCQYCVHFRKRISNGQYLHFPASVPIHFLIGLFHVHGHKDECLARFAPTFFPGAGMASGEILESLWSQLNGAADITRTMTLANRSEMLDACMADINWRKMQTMVSWLIRQYKRAGEQLKTANQNFEDLNKTASQEHRDAWHREMKDANSKRESQSDPSAMDLYNVKSDKANGKRERTRGYDSINSVERSMRLNGQKYRLAQWALERLGVTAKYSQFQTLQREHTKAVTAIYDPNKPGLRTDSMSWIWTMNVKKDSETHSYLHEVHRVNWIRSISVRDRWLEEFTIVQSEMECPRSYPKLGLRTLTDTMIETALEALRLLDRNALQNLIQYAASRDRSIGLAYVTNHARFTEEQKETYITHFSNELLIGSYVVGYAVALHGTVISIPSTLRRLMKFITQSRLSNVSSLLHTVTEHNPTEHLLAYYSGDWWTDYPSSLSVSNSSCPVTTVTALVEHWKVQKRNAIAVDSRHIVDAANFSGLTLDELREARSVANDTLSILELEADMNMRQLDLVNGRIIEMNELDKKLSALAGRSPAAIPEIWLQGRKGEDRSGHIY</sequence>
<comment type="caution">
    <text evidence="3">The sequence shown here is derived from an EMBL/GenBank/DDBJ whole genome shotgun (WGS) entry which is preliminary data.</text>
</comment>
<feature type="domain" description="CxC2-like cysteine cluster KDZ transposase-associated" evidence="2">
    <location>
        <begin position="40"/>
        <end position="118"/>
    </location>
</feature>
<accession>A0A4V1Q3L6</accession>
<protein>
    <recommendedName>
        <fullName evidence="2">CxC2-like cysteine cluster KDZ transposase-associated domain-containing protein</fullName>
    </recommendedName>
</protein>
<dbReference type="Pfam" id="PF18758">
    <property type="entry name" value="KDZ"/>
    <property type="match status" value="1"/>
</dbReference>
<dbReference type="PANTHER" id="PTHR33096">
    <property type="entry name" value="CXC2 DOMAIN-CONTAINING PROTEIN"/>
    <property type="match status" value="1"/>
</dbReference>
<feature type="compositionally biased region" description="Basic and acidic residues" evidence="1">
    <location>
        <begin position="447"/>
        <end position="474"/>
    </location>
</feature>
<evidence type="ECO:0000259" key="2">
    <source>
        <dbReference type="Pfam" id="PF18803"/>
    </source>
</evidence>
<reference evidence="3 4" key="1">
    <citation type="submission" date="2019-01" db="EMBL/GenBank/DDBJ databases">
        <title>Draft genome sequence of Psathyrella aberdarensis IHI B618.</title>
        <authorList>
            <person name="Buettner E."/>
            <person name="Kellner H."/>
        </authorList>
    </citation>
    <scope>NUCLEOTIDE SEQUENCE [LARGE SCALE GENOMIC DNA]</scope>
    <source>
        <strain evidence="3 4">IHI B618</strain>
    </source>
</reference>
<organism evidence="3 4">
    <name type="scientific">Candolleomyces aberdarensis</name>
    <dbReference type="NCBI Taxonomy" id="2316362"/>
    <lineage>
        <taxon>Eukaryota</taxon>
        <taxon>Fungi</taxon>
        <taxon>Dikarya</taxon>
        <taxon>Basidiomycota</taxon>
        <taxon>Agaricomycotina</taxon>
        <taxon>Agaricomycetes</taxon>
        <taxon>Agaricomycetidae</taxon>
        <taxon>Agaricales</taxon>
        <taxon>Agaricineae</taxon>
        <taxon>Psathyrellaceae</taxon>
        <taxon>Candolleomyces</taxon>
    </lineage>
</organism>
<evidence type="ECO:0000313" key="3">
    <source>
        <dbReference type="EMBL" id="RXW19018.1"/>
    </source>
</evidence>
<dbReference type="AlphaFoldDB" id="A0A4V1Q3L6"/>
<dbReference type="OrthoDB" id="3214502at2759"/>
<dbReference type="Proteomes" id="UP000290288">
    <property type="component" value="Unassembled WGS sequence"/>
</dbReference>
<dbReference type="Pfam" id="PF18803">
    <property type="entry name" value="CxC2"/>
    <property type="match status" value="1"/>
</dbReference>
<dbReference type="InterPro" id="IPR041457">
    <property type="entry name" value="CxC2_KDZ-assoc"/>
</dbReference>
<proteinExistence type="predicted"/>
<gene>
    <name evidence="3" type="ORF">EST38_g6836</name>
</gene>
<dbReference type="InterPro" id="IPR040521">
    <property type="entry name" value="KDZ"/>
</dbReference>
<evidence type="ECO:0000313" key="4">
    <source>
        <dbReference type="Proteomes" id="UP000290288"/>
    </source>
</evidence>
<name>A0A4V1Q3L6_9AGAR</name>
<evidence type="ECO:0000256" key="1">
    <source>
        <dbReference type="SAM" id="MobiDB-lite"/>
    </source>
</evidence>
<keyword evidence="4" id="KW-1185">Reference proteome</keyword>